<evidence type="ECO:0000313" key="1">
    <source>
        <dbReference type="EMBL" id="BCL32736.1"/>
    </source>
</evidence>
<name>A0A7G1PG20_9ACTN</name>
<keyword evidence="2" id="KW-1185">Reference proteome</keyword>
<dbReference type="Proteomes" id="UP000516444">
    <property type="component" value="Chromosome"/>
</dbReference>
<reference evidence="1 2" key="1">
    <citation type="journal article" date="2014" name="Int. J. Syst. Evol. Microbiol.">
        <title>Complete genome sequence of Corynebacterium casei LMG S-19264T (=DSM 44701T), isolated from a smear-ripened cheese.</title>
        <authorList>
            <consortium name="US DOE Joint Genome Institute (JGI-PGF)"/>
            <person name="Walter F."/>
            <person name="Albersmeier A."/>
            <person name="Kalinowski J."/>
            <person name="Ruckert C."/>
        </authorList>
    </citation>
    <scope>NUCLEOTIDE SEQUENCE [LARGE SCALE GENOMIC DNA]</scope>
    <source>
        <strain evidence="1 2">JCM 4677</strain>
    </source>
</reference>
<organism evidence="1 2">
    <name type="scientific">Streptomyces aurantiacus</name>
    <dbReference type="NCBI Taxonomy" id="47760"/>
    <lineage>
        <taxon>Bacteria</taxon>
        <taxon>Bacillati</taxon>
        <taxon>Actinomycetota</taxon>
        <taxon>Actinomycetes</taxon>
        <taxon>Kitasatosporales</taxon>
        <taxon>Streptomycetaceae</taxon>
        <taxon>Streptomyces</taxon>
        <taxon>Streptomyces aurantiacus group</taxon>
    </lineage>
</organism>
<dbReference type="KEGG" id="sgm:GCM10017557_75950"/>
<gene>
    <name evidence="1" type="ORF">GCM10017557_75950</name>
</gene>
<sequence length="174" mass="18659">MTAAPDDWSHYALYADRLRVQGPDQPATVTTLWALLHGGLTDLPAPEGAGAAVGEPSDLPDGVAPEDVHLEGDHDELLAGLLVAAVDFQGRQVARYGPDAPETLRATLGLAHAMAAADQYEGQRDDALVLAQDAREGIDEWAVRSPETIGARDQEVARILHHWILDLLGEDPTY</sequence>
<dbReference type="EMBL" id="AP023440">
    <property type="protein sequence ID" value="BCL32736.1"/>
    <property type="molecule type" value="Genomic_DNA"/>
</dbReference>
<dbReference type="RefSeq" id="WP_190854311.1">
    <property type="nucleotide sequence ID" value="NZ_AP023440.1"/>
</dbReference>
<evidence type="ECO:0000313" key="2">
    <source>
        <dbReference type="Proteomes" id="UP000516444"/>
    </source>
</evidence>
<protein>
    <submittedName>
        <fullName evidence="1">Uncharacterized protein</fullName>
    </submittedName>
</protein>
<proteinExistence type="predicted"/>
<dbReference type="AlphaFoldDB" id="A0A7G1PG20"/>
<accession>A0A7G1PG20</accession>